<evidence type="ECO:0000313" key="6">
    <source>
        <dbReference type="Proteomes" id="UP000521358"/>
    </source>
</evidence>
<feature type="repeat" description="ANK" evidence="3">
    <location>
        <begin position="190"/>
        <end position="227"/>
    </location>
</feature>
<evidence type="ECO:0000256" key="3">
    <source>
        <dbReference type="PROSITE-ProRule" id="PRU00023"/>
    </source>
</evidence>
<dbReference type="RefSeq" id="WP_167807205.1">
    <property type="nucleotide sequence ID" value="NZ_JAAVMB010000008.1"/>
</dbReference>
<dbReference type="InterPro" id="IPR050776">
    <property type="entry name" value="Ank_Repeat/CDKN_Inhibitor"/>
</dbReference>
<keyword evidence="1" id="KW-0677">Repeat</keyword>
<dbReference type="EMBL" id="JAAVMB010000008">
    <property type="protein sequence ID" value="NKC67992.1"/>
    <property type="molecule type" value="Genomic_DNA"/>
</dbReference>
<feature type="region of interest" description="Disordered" evidence="4">
    <location>
        <begin position="24"/>
        <end position="50"/>
    </location>
</feature>
<reference evidence="5 6" key="1">
    <citation type="submission" date="2020-03" db="EMBL/GenBank/DDBJ databases">
        <title>Bacterial samples isolated from urine from healthy bovine heifers (Gyr breed).</title>
        <authorList>
            <person name="Giannattasio-Ferraz S."/>
            <person name="Maskeri L."/>
            <person name="Penido A."/>
            <person name="Barbosa-Stancioli E.F."/>
            <person name="Putonti C."/>
        </authorList>
    </citation>
    <scope>NUCLEOTIDE SEQUENCE [LARGE SCALE GENOMIC DNA]</scope>
    <source>
        <strain evidence="5 6">UFMG-H7</strain>
    </source>
</reference>
<evidence type="ECO:0000256" key="1">
    <source>
        <dbReference type="ARBA" id="ARBA00022737"/>
    </source>
</evidence>
<dbReference type="PROSITE" id="PS50088">
    <property type="entry name" value="ANK_REPEAT"/>
    <property type="match status" value="2"/>
</dbReference>
<sequence>MKKIVLVLSLGLFLTGCEKAPSKIKDETKESSVTQVSSTSETSTPKEETKEMEVFEAGSLIQAVMNNDSELTKRILEDKTYNINEVNQQNESALLIAAHNNFVEIAKVLIDHGADVNQQDNIQDSPYLYAGAQGKTEILAYMLKNSQPNQQIYNRFGGNTIIPAAEKGHLDTVKLLLEDGTVDINHQNNYGYTALIEAIALTDGSKVYQDIVAELLKYGADKNLKDNYGKTATDYARELGYGNILKILENQ</sequence>
<protein>
    <submittedName>
        <fullName evidence="5">Ankyrin repeat domain-containing protein</fullName>
    </submittedName>
</protein>
<dbReference type="PROSITE" id="PS51257">
    <property type="entry name" value="PROKAR_LIPOPROTEIN"/>
    <property type="match status" value="1"/>
</dbReference>
<evidence type="ECO:0000256" key="2">
    <source>
        <dbReference type="ARBA" id="ARBA00023043"/>
    </source>
</evidence>
<dbReference type="SMART" id="SM00248">
    <property type="entry name" value="ANK"/>
    <property type="match status" value="5"/>
</dbReference>
<gene>
    <name evidence="5" type="ORF">HED35_07825</name>
</gene>
<dbReference type="InterPro" id="IPR002110">
    <property type="entry name" value="Ankyrin_rpt"/>
</dbReference>
<organism evidence="5 6">
    <name type="scientific">Vagococcus fluvialis</name>
    <dbReference type="NCBI Taxonomy" id="2738"/>
    <lineage>
        <taxon>Bacteria</taxon>
        <taxon>Bacillati</taxon>
        <taxon>Bacillota</taxon>
        <taxon>Bacilli</taxon>
        <taxon>Lactobacillales</taxon>
        <taxon>Enterococcaceae</taxon>
        <taxon>Vagococcus</taxon>
    </lineage>
</organism>
<evidence type="ECO:0000256" key="4">
    <source>
        <dbReference type="SAM" id="MobiDB-lite"/>
    </source>
</evidence>
<dbReference type="PROSITE" id="PS50297">
    <property type="entry name" value="ANK_REP_REGION"/>
    <property type="match status" value="1"/>
</dbReference>
<dbReference type="Gene3D" id="1.25.40.20">
    <property type="entry name" value="Ankyrin repeat-containing domain"/>
    <property type="match status" value="1"/>
</dbReference>
<name>A0A7X6D913_9ENTE</name>
<dbReference type="Pfam" id="PF12796">
    <property type="entry name" value="Ank_2"/>
    <property type="match status" value="2"/>
</dbReference>
<proteinExistence type="predicted"/>
<keyword evidence="2 3" id="KW-0040">ANK repeat</keyword>
<accession>A0A7X6D913</accession>
<comment type="caution">
    <text evidence="5">The sequence shown here is derived from an EMBL/GenBank/DDBJ whole genome shotgun (WGS) entry which is preliminary data.</text>
</comment>
<dbReference type="InterPro" id="IPR036770">
    <property type="entry name" value="Ankyrin_rpt-contain_sf"/>
</dbReference>
<dbReference type="SUPFAM" id="SSF48403">
    <property type="entry name" value="Ankyrin repeat"/>
    <property type="match status" value="1"/>
</dbReference>
<dbReference type="Proteomes" id="UP000521358">
    <property type="component" value="Unassembled WGS sequence"/>
</dbReference>
<dbReference type="AlphaFoldDB" id="A0A7X6D913"/>
<feature type="compositionally biased region" description="Low complexity" evidence="4">
    <location>
        <begin position="31"/>
        <end position="43"/>
    </location>
</feature>
<dbReference type="PANTHER" id="PTHR24201">
    <property type="entry name" value="ANK_REP_REGION DOMAIN-CONTAINING PROTEIN"/>
    <property type="match status" value="1"/>
</dbReference>
<evidence type="ECO:0000313" key="5">
    <source>
        <dbReference type="EMBL" id="NKC67992.1"/>
    </source>
</evidence>
<feature type="repeat" description="ANK" evidence="3">
    <location>
        <begin position="89"/>
        <end position="121"/>
    </location>
</feature>